<keyword evidence="5 7" id="KW-1133">Transmembrane helix</keyword>
<dbReference type="Proteomes" id="UP000473014">
    <property type="component" value="Unassembled WGS sequence"/>
</dbReference>
<keyword evidence="6 7" id="KW-0472">Membrane</keyword>
<evidence type="ECO:0000256" key="6">
    <source>
        <dbReference type="ARBA" id="ARBA00023136"/>
    </source>
</evidence>
<comment type="caution">
    <text evidence="8">The sequence shown here is derived from an EMBL/GenBank/DDBJ whole genome shotgun (WGS) entry which is preliminary data.</text>
</comment>
<evidence type="ECO:0000256" key="7">
    <source>
        <dbReference type="SAM" id="Phobius"/>
    </source>
</evidence>
<feature type="transmembrane region" description="Helical" evidence="7">
    <location>
        <begin position="104"/>
        <end position="125"/>
    </location>
</feature>
<dbReference type="Pfam" id="PF07681">
    <property type="entry name" value="DoxX"/>
    <property type="match status" value="1"/>
</dbReference>
<evidence type="ECO:0000256" key="3">
    <source>
        <dbReference type="ARBA" id="ARBA00022475"/>
    </source>
</evidence>
<dbReference type="InterPro" id="IPR051907">
    <property type="entry name" value="DoxX-like_oxidoreductase"/>
</dbReference>
<dbReference type="PANTHER" id="PTHR33452">
    <property type="entry name" value="OXIDOREDUCTASE CATD-RELATED"/>
    <property type="match status" value="1"/>
</dbReference>
<dbReference type="GO" id="GO:0005886">
    <property type="term" value="C:plasma membrane"/>
    <property type="evidence" value="ECO:0007669"/>
    <property type="project" value="UniProtKB-SubCell"/>
</dbReference>
<dbReference type="OrthoDB" id="9808524at2"/>
<evidence type="ECO:0000256" key="2">
    <source>
        <dbReference type="ARBA" id="ARBA00006679"/>
    </source>
</evidence>
<sequence>MGLLDRCRDHVLGLYRMVVGLLFACHGVATLFDVLGGPGGGGVPEVGQWPSWWAAAIQLVGGGLVMLGVGTRSAAVVCSGSMAYAYFVRHQPDALFPIENGGEAAAMFCWSFLLVAALGPGAWALGSLFGRRERAGGGERVRVIAA</sequence>
<comment type="similarity">
    <text evidence="2">Belongs to the DoxX family.</text>
</comment>
<evidence type="ECO:0000256" key="5">
    <source>
        <dbReference type="ARBA" id="ARBA00022989"/>
    </source>
</evidence>
<evidence type="ECO:0000313" key="8">
    <source>
        <dbReference type="EMBL" id="MTE18029.1"/>
    </source>
</evidence>
<feature type="transmembrane region" description="Helical" evidence="7">
    <location>
        <begin position="12"/>
        <end position="32"/>
    </location>
</feature>
<dbReference type="InterPro" id="IPR032808">
    <property type="entry name" value="DoxX"/>
</dbReference>
<proteinExistence type="inferred from homology"/>
<evidence type="ECO:0000313" key="9">
    <source>
        <dbReference type="Proteomes" id="UP000473014"/>
    </source>
</evidence>
<evidence type="ECO:0000256" key="4">
    <source>
        <dbReference type="ARBA" id="ARBA00022692"/>
    </source>
</evidence>
<gene>
    <name evidence="8" type="ORF">F0L17_02565</name>
</gene>
<feature type="transmembrane region" description="Helical" evidence="7">
    <location>
        <begin position="52"/>
        <end position="69"/>
    </location>
</feature>
<dbReference type="PANTHER" id="PTHR33452:SF4">
    <property type="entry name" value="BLL4328 PROTEIN"/>
    <property type="match status" value="1"/>
</dbReference>
<keyword evidence="4 7" id="KW-0812">Transmembrane</keyword>
<name>A0A6G2B7I5_9ACTN</name>
<protein>
    <submittedName>
        <fullName evidence="8">DoxX family membrane protein</fullName>
    </submittedName>
</protein>
<evidence type="ECO:0000256" key="1">
    <source>
        <dbReference type="ARBA" id="ARBA00004651"/>
    </source>
</evidence>
<accession>A0A6G2B7I5</accession>
<reference evidence="8 9" key="1">
    <citation type="submission" date="2019-11" db="EMBL/GenBank/DDBJ databases">
        <authorList>
            <person name="Yuan L."/>
        </authorList>
    </citation>
    <scope>NUCLEOTIDE SEQUENCE [LARGE SCALE GENOMIC DNA]</scope>
    <source>
        <strain evidence="8 9">TRM43335</strain>
    </source>
</reference>
<keyword evidence="9" id="KW-1185">Reference proteome</keyword>
<dbReference type="AlphaFoldDB" id="A0A6G2B7I5"/>
<dbReference type="EMBL" id="WIXO01000001">
    <property type="protein sequence ID" value="MTE18029.1"/>
    <property type="molecule type" value="Genomic_DNA"/>
</dbReference>
<keyword evidence="3" id="KW-1003">Cell membrane</keyword>
<organism evidence="8 9">
    <name type="scientific">Streptomyces taklimakanensis</name>
    <dbReference type="NCBI Taxonomy" id="2569853"/>
    <lineage>
        <taxon>Bacteria</taxon>
        <taxon>Bacillati</taxon>
        <taxon>Actinomycetota</taxon>
        <taxon>Actinomycetes</taxon>
        <taxon>Kitasatosporales</taxon>
        <taxon>Streptomycetaceae</taxon>
        <taxon>Streptomyces</taxon>
    </lineage>
</organism>
<comment type="subcellular location">
    <subcellularLocation>
        <location evidence="1">Cell membrane</location>
        <topology evidence="1">Multi-pass membrane protein</topology>
    </subcellularLocation>
</comment>
<dbReference type="RefSeq" id="WP_155069715.1">
    <property type="nucleotide sequence ID" value="NZ_WIXO01000001.1"/>
</dbReference>